<dbReference type="RefSeq" id="WP_192591119.1">
    <property type="nucleotide sequence ID" value="NZ_JADBEE010000001.1"/>
</dbReference>
<dbReference type="Gene3D" id="1.20.5.3310">
    <property type="match status" value="1"/>
</dbReference>
<protein>
    <recommendedName>
        <fullName evidence="9">Sec-independent protein translocase protein TatB</fullName>
    </recommendedName>
</protein>
<evidence type="ECO:0000256" key="6">
    <source>
        <dbReference type="ARBA" id="ARBA00022989"/>
    </source>
</evidence>
<comment type="subcellular location">
    <subcellularLocation>
        <location evidence="9">Cell membrane</location>
        <topology evidence="9">Single-pass membrane protein</topology>
    </subcellularLocation>
    <subcellularLocation>
        <location evidence="1">Membrane</location>
        <topology evidence="1">Single-pass membrane protein</topology>
    </subcellularLocation>
</comment>
<comment type="function">
    <text evidence="9">Part of the twin-arginine translocation (Tat) system that transports large folded proteins containing a characteristic twin-arginine motif in their signal peptide across membranes. Together with TatC, TatB is part of a receptor directly interacting with Tat signal peptides. TatB may form an oligomeric binding site that transiently accommodates folded Tat precursor proteins before their translocation.</text>
</comment>
<keyword evidence="8 9" id="KW-0472">Membrane</keyword>
<comment type="similarity">
    <text evidence="9">Belongs to the TatB family.</text>
</comment>
<name>A0ABR9J5S7_9MICC</name>
<evidence type="ECO:0000256" key="1">
    <source>
        <dbReference type="ARBA" id="ARBA00004167"/>
    </source>
</evidence>
<keyword evidence="3 9" id="KW-1003">Cell membrane</keyword>
<feature type="compositionally biased region" description="Basic and acidic residues" evidence="10">
    <location>
        <begin position="102"/>
        <end position="114"/>
    </location>
</feature>
<accession>A0ABR9J5S7</accession>
<keyword evidence="2 9" id="KW-0813">Transport</keyword>
<feature type="compositionally biased region" description="Low complexity" evidence="10">
    <location>
        <begin position="129"/>
        <end position="154"/>
    </location>
</feature>
<evidence type="ECO:0000313" key="12">
    <source>
        <dbReference type="EMBL" id="MBE1514357.1"/>
    </source>
</evidence>
<keyword evidence="4 9" id="KW-0812">Transmembrane</keyword>
<evidence type="ECO:0000256" key="10">
    <source>
        <dbReference type="SAM" id="MobiDB-lite"/>
    </source>
</evidence>
<evidence type="ECO:0000256" key="5">
    <source>
        <dbReference type="ARBA" id="ARBA00022927"/>
    </source>
</evidence>
<comment type="subunit">
    <text evidence="9">The Tat system comprises two distinct complexes: a TatABC complex, containing multiple copies of TatA, TatB and TatC subunits, and a separate TatA complex, containing only TatA subunits. Substrates initially bind to the TatABC complex, which probably triggers association of the separate TatA complex to form the active translocon.</text>
</comment>
<sequence>MTGINAYEFVILVVLALVILGPERLPQYARNLARWVRQARDMAEDAKGRFKDETGTDFDDVDWKRYDPRQYDPRRIIREALSDEYSEDFRDARSAVTGTLDSARKATDPRELFRSSKPNGRTTASGVPASSASRAAGTAGAAGSALAAGMAGAGSRDGAVPQEPEDSAQAAPFDSEAT</sequence>
<feature type="region of interest" description="Disordered" evidence="10">
    <location>
        <begin position="94"/>
        <end position="178"/>
    </location>
</feature>
<evidence type="ECO:0000313" key="13">
    <source>
        <dbReference type="Proteomes" id="UP000636579"/>
    </source>
</evidence>
<gene>
    <name evidence="9" type="primary">tatB</name>
    <name evidence="12" type="ORF">H4W26_001112</name>
</gene>
<keyword evidence="6 9" id="KW-1133">Transmembrane helix</keyword>
<dbReference type="PRINTS" id="PR01506">
    <property type="entry name" value="TATBPROTEIN"/>
</dbReference>
<keyword evidence="5 9" id="KW-0653">Protein transport</keyword>
<evidence type="ECO:0000256" key="11">
    <source>
        <dbReference type="SAM" id="Phobius"/>
    </source>
</evidence>
<evidence type="ECO:0000256" key="4">
    <source>
        <dbReference type="ARBA" id="ARBA00022692"/>
    </source>
</evidence>
<comment type="caution">
    <text evidence="12">The sequence shown here is derived from an EMBL/GenBank/DDBJ whole genome shotgun (WGS) entry which is preliminary data.</text>
</comment>
<keyword evidence="7 9" id="KW-0811">Translocation</keyword>
<dbReference type="InterPro" id="IPR003369">
    <property type="entry name" value="TatA/B/E"/>
</dbReference>
<dbReference type="InterPro" id="IPR018448">
    <property type="entry name" value="TatB"/>
</dbReference>
<dbReference type="HAMAP" id="MF_00237">
    <property type="entry name" value="TatB"/>
    <property type="match status" value="1"/>
</dbReference>
<feature type="transmembrane region" description="Helical" evidence="11">
    <location>
        <begin position="6"/>
        <end position="25"/>
    </location>
</feature>
<evidence type="ECO:0000256" key="7">
    <source>
        <dbReference type="ARBA" id="ARBA00023010"/>
    </source>
</evidence>
<organism evidence="12 13">
    <name type="scientific">Nesterenkonia halotolerans</name>
    <dbReference type="NCBI Taxonomy" id="225325"/>
    <lineage>
        <taxon>Bacteria</taxon>
        <taxon>Bacillati</taxon>
        <taxon>Actinomycetota</taxon>
        <taxon>Actinomycetes</taxon>
        <taxon>Micrococcales</taxon>
        <taxon>Micrococcaceae</taxon>
        <taxon>Nesterenkonia</taxon>
    </lineage>
</organism>
<evidence type="ECO:0000256" key="2">
    <source>
        <dbReference type="ARBA" id="ARBA00022448"/>
    </source>
</evidence>
<proteinExistence type="inferred from homology"/>
<evidence type="ECO:0000256" key="8">
    <source>
        <dbReference type="ARBA" id="ARBA00023136"/>
    </source>
</evidence>
<evidence type="ECO:0000256" key="3">
    <source>
        <dbReference type="ARBA" id="ARBA00022475"/>
    </source>
</evidence>
<evidence type="ECO:0000256" key="9">
    <source>
        <dbReference type="HAMAP-Rule" id="MF_00237"/>
    </source>
</evidence>
<reference evidence="12 13" key="1">
    <citation type="submission" date="2020-10" db="EMBL/GenBank/DDBJ databases">
        <title>Sequencing the genomes of 1000 actinobacteria strains.</title>
        <authorList>
            <person name="Klenk H.-P."/>
        </authorList>
    </citation>
    <scope>NUCLEOTIDE SEQUENCE [LARGE SCALE GENOMIC DNA]</scope>
    <source>
        <strain evidence="12 13">DSM 15474</strain>
    </source>
</reference>
<keyword evidence="13" id="KW-1185">Reference proteome</keyword>
<dbReference type="Pfam" id="PF02416">
    <property type="entry name" value="TatA_B_E"/>
    <property type="match status" value="1"/>
</dbReference>
<dbReference type="Proteomes" id="UP000636579">
    <property type="component" value="Unassembled WGS sequence"/>
</dbReference>
<dbReference type="EMBL" id="JADBEE010000001">
    <property type="protein sequence ID" value="MBE1514357.1"/>
    <property type="molecule type" value="Genomic_DNA"/>
</dbReference>
<feature type="compositionally biased region" description="Polar residues" evidence="10">
    <location>
        <begin position="116"/>
        <end position="125"/>
    </location>
</feature>